<evidence type="ECO:0000256" key="2">
    <source>
        <dbReference type="ARBA" id="ARBA00022896"/>
    </source>
</evidence>
<dbReference type="PANTHER" id="PTHR12907:SF26">
    <property type="entry name" value="HIF PROLYL HYDROXYLASE, ISOFORM C"/>
    <property type="match status" value="1"/>
</dbReference>
<comment type="cofactor">
    <cofactor evidence="1">
        <name>L-ascorbate</name>
        <dbReference type="ChEBI" id="CHEBI:38290"/>
    </cofactor>
</comment>
<dbReference type="GO" id="GO:0008198">
    <property type="term" value="F:ferrous iron binding"/>
    <property type="evidence" value="ECO:0007669"/>
    <property type="project" value="TreeGrafter"/>
</dbReference>
<dbReference type="InterPro" id="IPR051559">
    <property type="entry name" value="HIF_prolyl_hydroxylases"/>
</dbReference>
<evidence type="ECO:0000259" key="5">
    <source>
        <dbReference type="SMART" id="SM00702"/>
    </source>
</evidence>
<dbReference type="GO" id="GO:0031418">
    <property type="term" value="F:L-ascorbic acid binding"/>
    <property type="evidence" value="ECO:0007669"/>
    <property type="project" value="UniProtKB-KW"/>
</dbReference>
<keyword evidence="2" id="KW-0847">Vitamin C</keyword>
<dbReference type="PANTHER" id="PTHR12907">
    <property type="entry name" value="EGL NINE HOMOLOG-RELATED"/>
    <property type="match status" value="1"/>
</dbReference>
<protein>
    <submittedName>
        <fullName evidence="6">EGLN2 protein</fullName>
    </submittedName>
</protein>
<proteinExistence type="predicted"/>
<accession>A0A812SJI4</accession>
<dbReference type="SMART" id="SM00702">
    <property type="entry name" value="P4Hc"/>
    <property type="match status" value="1"/>
</dbReference>
<reference evidence="6" key="1">
    <citation type="submission" date="2021-02" db="EMBL/GenBank/DDBJ databases">
        <authorList>
            <person name="Dougan E. K."/>
            <person name="Rhodes N."/>
            <person name="Thang M."/>
            <person name="Chan C."/>
        </authorList>
    </citation>
    <scope>NUCLEOTIDE SEQUENCE</scope>
</reference>
<keyword evidence="7" id="KW-1185">Reference proteome</keyword>
<evidence type="ECO:0000313" key="6">
    <source>
        <dbReference type="EMBL" id="CAE7483993.1"/>
    </source>
</evidence>
<dbReference type="InterPro" id="IPR006620">
    <property type="entry name" value="Pro_4_hyd_alph"/>
</dbReference>
<dbReference type="InterPro" id="IPR044862">
    <property type="entry name" value="Pro_4_hyd_alph_FE2OG_OXY"/>
</dbReference>
<sequence>MCQSATHWLVLPGQGGGITEVRSAPEENAPAVGTLPDCLLRVQVPHPTTGGWCRISPEDLQRLQAYSFLKDAWVLVDGESARRVGFWKDSSEDEDTPEVEFESGIFPSWEEALEAVHAASQCLLPLEEGDPSEERLQSLAARVSDEALVHLLQYGYAIVDNALPGELCATLRQELDTLLEQGQMWDSQSYSLNEGALHHNICETTLDYLEARAHAPTFAEIEKDQGLLRTLRRLPALRGLSMQHLRLQVNRGNGGCYTMHTDSGVSEPDRADAVQVLRATALFYLNEGWQEEHGGELRLYPYPLPPVRIAPLSGRLVLFEPRMVHEVLPNLHKRYCFTLWCATSMTSSAASSTFLNVETMTDFEAASSACINFRRSLGTLSPQLESVPSPLRSLFFSEVRPLLVRYVFRDCELQSACRSHDAGPQKDLMLQGISQYHQKMKELNPAWFRLLLELLPSAATEPVRAHDRGRVGPSELARLVTQHCPWWEHSPDAAAC</sequence>
<dbReference type="GO" id="GO:0071456">
    <property type="term" value="P:cellular response to hypoxia"/>
    <property type="evidence" value="ECO:0007669"/>
    <property type="project" value="TreeGrafter"/>
</dbReference>
<dbReference type="EMBL" id="CAJNJA010021919">
    <property type="protein sequence ID" value="CAE7483993.1"/>
    <property type="molecule type" value="Genomic_DNA"/>
</dbReference>
<comment type="caution">
    <text evidence="6">The sequence shown here is derived from an EMBL/GenBank/DDBJ whole genome shotgun (WGS) entry which is preliminary data.</text>
</comment>
<evidence type="ECO:0000313" key="7">
    <source>
        <dbReference type="Proteomes" id="UP000601435"/>
    </source>
</evidence>
<dbReference type="OrthoDB" id="76265at2759"/>
<organism evidence="6 7">
    <name type="scientific">Symbiodinium necroappetens</name>
    <dbReference type="NCBI Taxonomy" id="1628268"/>
    <lineage>
        <taxon>Eukaryota</taxon>
        <taxon>Sar</taxon>
        <taxon>Alveolata</taxon>
        <taxon>Dinophyceae</taxon>
        <taxon>Suessiales</taxon>
        <taxon>Symbiodiniaceae</taxon>
        <taxon>Symbiodinium</taxon>
    </lineage>
</organism>
<name>A0A812SJI4_9DINO</name>
<feature type="domain" description="Prolyl 4-hydroxylase alpha subunit" evidence="5">
    <location>
        <begin position="154"/>
        <end position="342"/>
    </location>
</feature>
<dbReference type="Proteomes" id="UP000601435">
    <property type="component" value="Unassembled WGS sequence"/>
</dbReference>
<dbReference type="GO" id="GO:0031543">
    <property type="term" value="F:peptidyl-proline dioxygenase activity"/>
    <property type="evidence" value="ECO:0007669"/>
    <property type="project" value="TreeGrafter"/>
</dbReference>
<gene>
    <name evidence="6" type="primary">EGLN2</name>
    <name evidence="6" type="ORF">SNEC2469_LOCUS13726</name>
</gene>
<evidence type="ECO:0000256" key="1">
    <source>
        <dbReference type="ARBA" id="ARBA00001961"/>
    </source>
</evidence>
<evidence type="ECO:0000256" key="4">
    <source>
        <dbReference type="ARBA" id="ARBA00023002"/>
    </source>
</evidence>
<keyword evidence="4" id="KW-0560">Oxidoreductase</keyword>
<dbReference type="SUPFAM" id="SSF51197">
    <property type="entry name" value="Clavaminate synthase-like"/>
    <property type="match status" value="1"/>
</dbReference>
<evidence type="ECO:0000256" key="3">
    <source>
        <dbReference type="ARBA" id="ARBA00022964"/>
    </source>
</evidence>
<dbReference type="Pfam" id="PF13640">
    <property type="entry name" value="2OG-FeII_Oxy_3"/>
    <property type="match status" value="1"/>
</dbReference>
<keyword evidence="3" id="KW-0223">Dioxygenase</keyword>
<dbReference type="AlphaFoldDB" id="A0A812SJI4"/>
<dbReference type="Gene3D" id="2.60.120.620">
    <property type="entry name" value="q2cbj1_9rhob like domain"/>
    <property type="match status" value="1"/>
</dbReference>